<accession>A0AAD5YAJ1</accession>
<reference evidence="1" key="1">
    <citation type="submission" date="2020-05" db="EMBL/GenBank/DDBJ databases">
        <title>Phylogenomic resolution of chytrid fungi.</title>
        <authorList>
            <person name="Stajich J.E."/>
            <person name="Amses K."/>
            <person name="Simmons R."/>
            <person name="Seto K."/>
            <person name="Myers J."/>
            <person name="Bonds A."/>
            <person name="Quandt C.A."/>
            <person name="Barry K."/>
            <person name="Liu P."/>
            <person name="Grigoriev I."/>
            <person name="Longcore J.E."/>
            <person name="James T.Y."/>
        </authorList>
    </citation>
    <scope>NUCLEOTIDE SEQUENCE</scope>
    <source>
        <strain evidence="1">PLAUS21</strain>
    </source>
</reference>
<organism evidence="1 2">
    <name type="scientific">Boothiomyces macroporosus</name>
    <dbReference type="NCBI Taxonomy" id="261099"/>
    <lineage>
        <taxon>Eukaryota</taxon>
        <taxon>Fungi</taxon>
        <taxon>Fungi incertae sedis</taxon>
        <taxon>Chytridiomycota</taxon>
        <taxon>Chytridiomycota incertae sedis</taxon>
        <taxon>Chytridiomycetes</taxon>
        <taxon>Rhizophydiales</taxon>
        <taxon>Terramycetaceae</taxon>
        <taxon>Boothiomyces</taxon>
    </lineage>
</organism>
<gene>
    <name evidence="1" type="ORF">HK103_006446</name>
</gene>
<dbReference type="Proteomes" id="UP001210925">
    <property type="component" value="Unassembled WGS sequence"/>
</dbReference>
<dbReference type="EMBL" id="JADGKB010000007">
    <property type="protein sequence ID" value="KAJ3261137.1"/>
    <property type="molecule type" value="Genomic_DNA"/>
</dbReference>
<evidence type="ECO:0000313" key="2">
    <source>
        <dbReference type="Proteomes" id="UP001210925"/>
    </source>
</evidence>
<keyword evidence="2" id="KW-1185">Reference proteome</keyword>
<protein>
    <submittedName>
        <fullName evidence="1">Uncharacterized protein</fullName>
    </submittedName>
</protein>
<proteinExistence type="predicted"/>
<evidence type="ECO:0000313" key="1">
    <source>
        <dbReference type="EMBL" id="KAJ3261137.1"/>
    </source>
</evidence>
<comment type="caution">
    <text evidence="1">The sequence shown here is derived from an EMBL/GenBank/DDBJ whole genome shotgun (WGS) entry which is preliminary data.</text>
</comment>
<name>A0AAD5YAJ1_9FUNG</name>
<sequence>MSMTYEDESIISQRRSSLMSGRSSSYSTRSIEDAFTVEALMEEVKVWKNLYFETMLKLKNEQNRIELDSQDYVSSCWLQAEVGIKNVDNAVQYDNQHDLICSWLQAEIGISNSLKAALENIGNLNQTFVEMSLAEKQPPNQPVARTRSDSSITVFNESDECYQHDLNTTWFQASHAIQQKEIIDHSAKYSQEYLVSSWLQGSVGICNAEKEEAQKQQRQSDLVGAWLLASIGVESAETEALLSQSQQDSIKLDWMQATTGIVTSKINDDYILARNEEIKADWLQASLAIQCAETMILDIENAQQNMITAWIQATLAIQYAEFAAERRQFDQHYIALAYSQAETGIINAAEHQEDVLFLSIDYEKIQNQALETLRSKSPINDVHGEELTFEYACYNILVHLLQWKFNPTTEPFKMSLVVSEGSTYTLDKEIFARDNVKASDSVISTTEVFDSQNYLVSAWLQASLVIAQGSLATVSQELRQSEILSSWQQASSMIKQAEFTTSEQQHHQEYLVLAYNQAEAAIVNAYDYNNEDEMIDISIDYQELKEKAVTALKQKAASKERVAGSNTLENICYEVLVGILQWRYQELENPLKMTIVLNGDESMVVDSPLEIDGEISSEVSTNVGLDQEYLLFAWLHASIGISNAQLNDALIEKQQEVLVNSWLQASIGVQNYEFACERIRYEQEYIAFSYNQAEAGINNSNELEGEEDIEEDLLAINIDYETIRGKALQELRNKQSFLLKSISKQDSLENICLELLVQVLQWKFSPSPSPLRMNLTIDGKMGTLENGIPEAAQKVESDNFDQLYLSQSWMMAEIGILKAEQLQVVEEKPITPVAREITPQPSVPQLVPEKHIVLEKKLKDLSQKAKAERKTRRALVDLLISRVRELEDDHDFDYE</sequence>
<dbReference type="AlphaFoldDB" id="A0AAD5YAJ1"/>